<keyword evidence="2" id="KW-1185">Reference proteome</keyword>
<accession>K3YFE5</accession>
<dbReference type="EMBL" id="AGNK02004481">
    <property type="status" value="NOT_ANNOTATED_CDS"/>
    <property type="molecule type" value="Genomic_DNA"/>
</dbReference>
<proteinExistence type="predicted"/>
<dbReference type="InParanoid" id="K3YFE5"/>
<evidence type="ECO:0000313" key="1">
    <source>
        <dbReference type="EnsemblPlants" id="KQK98537"/>
    </source>
</evidence>
<evidence type="ECO:0000313" key="2">
    <source>
        <dbReference type="Proteomes" id="UP000004995"/>
    </source>
</evidence>
<name>K3YFE5_SETIT</name>
<protein>
    <submittedName>
        <fullName evidence="1">Uncharacterized protein</fullName>
    </submittedName>
</protein>
<sequence>MTCMGYRGRGQNLSMKVKMVGSMIHPNACILIRHLINYSKGTTYQF</sequence>
<reference evidence="2" key="1">
    <citation type="journal article" date="2012" name="Nat. Biotechnol.">
        <title>Reference genome sequence of the model plant Setaria.</title>
        <authorList>
            <person name="Bennetzen J.L."/>
            <person name="Schmutz J."/>
            <person name="Wang H."/>
            <person name="Percifield R."/>
            <person name="Hawkins J."/>
            <person name="Pontaroli A.C."/>
            <person name="Estep M."/>
            <person name="Feng L."/>
            <person name="Vaughn J.N."/>
            <person name="Grimwood J."/>
            <person name="Jenkins J."/>
            <person name="Barry K."/>
            <person name="Lindquist E."/>
            <person name="Hellsten U."/>
            <person name="Deshpande S."/>
            <person name="Wang X."/>
            <person name="Wu X."/>
            <person name="Mitros T."/>
            <person name="Triplett J."/>
            <person name="Yang X."/>
            <person name="Ye C.Y."/>
            <person name="Mauro-Herrera M."/>
            <person name="Wang L."/>
            <person name="Li P."/>
            <person name="Sharma M."/>
            <person name="Sharma R."/>
            <person name="Ronald P.C."/>
            <person name="Panaud O."/>
            <person name="Kellogg E.A."/>
            <person name="Brutnell T.P."/>
            <person name="Doust A.N."/>
            <person name="Tuskan G.A."/>
            <person name="Rokhsar D."/>
            <person name="Devos K.M."/>
        </authorList>
    </citation>
    <scope>NUCLEOTIDE SEQUENCE [LARGE SCALE GENOMIC DNA]</scope>
    <source>
        <strain evidence="2">cv. Yugu1</strain>
    </source>
</reference>
<dbReference type="EnsemblPlants" id="KQK98537">
    <property type="protein sequence ID" value="KQK98537"/>
    <property type="gene ID" value="SETIT_012963mg"/>
</dbReference>
<dbReference type="HOGENOM" id="CLU_3192310_0_0_1"/>
<reference evidence="1" key="2">
    <citation type="submission" date="2018-08" db="UniProtKB">
        <authorList>
            <consortium name="EnsemblPlants"/>
        </authorList>
    </citation>
    <scope>IDENTIFICATION</scope>
    <source>
        <strain evidence="1">Yugu1</strain>
    </source>
</reference>
<dbReference type="Proteomes" id="UP000004995">
    <property type="component" value="Unassembled WGS sequence"/>
</dbReference>
<organism evidence="1 2">
    <name type="scientific">Setaria italica</name>
    <name type="common">Foxtail millet</name>
    <name type="synonym">Panicum italicum</name>
    <dbReference type="NCBI Taxonomy" id="4555"/>
    <lineage>
        <taxon>Eukaryota</taxon>
        <taxon>Viridiplantae</taxon>
        <taxon>Streptophyta</taxon>
        <taxon>Embryophyta</taxon>
        <taxon>Tracheophyta</taxon>
        <taxon>Spermatophyta</taxon>
        <taxon>Magnoliopsida</taxon>
        <taxon>Liliopsida</taxon>
        <taxon>Poales</taxon>
        <taxon>Poaceae</taxon>
        <taxon>PACMAD clade</taxon>
        <taxon>Panicoideae</taxon>
        <taxon>Panicodae</taxon>
        <taxon>Paniceae</taxon>
        <taxon>Cenchrinae</taxon>
        <taxon>Setaria</taxon>
    </lineage>
</organism>
<dbReference type="Gramene" id="KQK98537">
    <property type="protein sequence ID" value="KQK98537"/>
    <property type="gene ID" value="SETIT_012963mg"/>
</dbReference>
<dbReference type="AlphaFoldDB" id="K3YFE5"/>